<feature type="binding site" evidence="6">
    <location>
        <begin position="215"/>
        <end position="218"/>
    </location>
    <ligand>
        <name>ATP</name>
        <dbReference type="ChEBI" id="CHEBI:30616"/>
    </ligand>
</feature>
<dbReference type="Gene3D" id="3.30.420.40">
    <property type="match status" value="2"/>
</dbReference>
<dbReference type="STRING" id="1841610.A6X21_01040"/>
<dbReference type="Pfam" id="PF06723">
    <property type="entry name" value="MreB_Mbl"/>
    <property type="match status" value="1"/>
</dbReference>
<keyword evidence="1 6" id="KW-0963">Cytoplasm</keyword>
<reference evidence="7 8" key="1">
    <citation type="submission" date="2016-05" db="EMBL/GenBank/DDBJ databases">
        <title>Genomic and physiological characterization of Planctopirus sp. isolated from fresh water lake.</title>
        <authorList>
            <person name="Subhash Y."/>
            <person name="Ramana C."/>
        </authorList>
    </citation>
    <scope>NUCLEOTIDE SEQUENCE [LARGE SCALE GENOMIC DNA]</scope>
    <source>
        <strain evidence="7 8">JC280</strain>
    </source>
</reference>
<dbReference type="PANTHER" id="PTHR42749:SF1">
    <property type="entry name" value="CELL SHAPE-DETERMINING PROTEIN MREB"/>
    <property type="match status" value="1"/>
</dbReference>
<comment type="subcellular location">
    <subcellularLocation>
        <location evidence="6">Cytoplasm</location>
    </subcellularLocation>
    <text evidence="6">Membrane-associated.</text>
</comment>
<evidence type="ECO:0000256" key="1">
    <source>
        <dbReference type="ARBA" id="ARBA00022490"/>
    </source>
</evidence>
<evidence type="ECO:0000256" key="6">
    <source>
        <dbReference type="HAMAP-Rule" id="MF_02207"/>
    </source>
</evidence>
<evidence type="ECO:0000256" key="3">
    <source>
        <dbReference type="ARBA" id="ARBA00022840"/>
    </source>
</evidence>
<dbReference type="GO" id="GO:0005737">
    <property type="term" value="C:cytoplasm"/>
    <property type="evidence" value="ECO:0007669"/>
    <property type="project" value="UniProtKB-SubCell"/>
</dbReference>
<dbReference type="GO" id="GO:0008360">
    <property type="term" value="P:regulation of cell shape"/>
    <property type="evidence" value="ECO:0007669"/>
    <property type="project" value="UniProtKB-UniRule"/>
</dbReference>
<dbReference type="NCBIfam" id="TIGR00904">
    <property type="entry name" value="mreB"/>
    <property type="match status" value="1"/>
</dbReference>
<keyword evidence="3 6" id="KW-0067">ATP-binding</keyword>
<evidence type="ECO:0000256" key="2">
    <source>
        <dbReference type="ARBA" id="ARBA00022741"/>
    </source>
</evidence>
<evidence type="ECO:0000313" key="8">
    <source>
        <dbReference type="Proteomes" id="UP000094828"/>
    </source>
</evidence>
<organism evidence="7 8">
    <name type="scientific">Planctopirus hydrillae</name>
    <dbReference type="NCBI Taxonomy" id="1841610"/>
    <lineage>
        <taxon>Bacteria</taxon>
        <taxon>Pseudomonadati</taxon>
        <taxon>Planctomycetota</taxon>
        <taxon>Planctomycetia</taxon>
        <taxon>Planctomycetales</taxon>
        <taxon>Planctomycetaceae</taxon>
        <taxon>Planctopirus</taxon>
    </lineage>
</organism>
<proteinExistence type="inferred from homology"/>
<dbReference type="SUPFAM" id="SSF53067">
    <property type="entry name" value="Actin-like ATPase domain"/>
    <property type="match status" value="2"/>
</dbReference>
<feature type="binding site" evidence="6">
    <location>
        <begin position="167"/>
        <end position="169"/>
    </location>
    <ligand>
        <name>ATP</name>
        <dbReference type="ChEBI" id="CHEBI:30616"/>
    </ligand>
</feature>
<evidence type="ECO:0000256" key="4">
    <source>
        <dbReference type="ARBA" id="ARBA00022960"/>
    </source>
</evidence>
<protein>
    <recommendedName>
        <fullName evidence="6">Cell shape-determining protein MreB</fullName>
    </recommendedName>
</protein>
<dbReference type="PANTHER" id="PTHR42749">
    <property type="entry name" value="CELL SHAPE-DETERMINING PROTEIN MREB"/>
    <property type="match status" value="1"/>
</dbReference>
<sequence>MLHRLRQWLSPDLAIDLGSANTRIALFNQGIVLDEPTVVALQNGSRKILGRGAAVGKLARQMLGRTPDSISAVRPIRHGVITDFELCEAMLRHFVQKAAKQSPGFRPRVLVSVPQSITSVERRAVFGTAERAGAGSIYLLESAKATAIGAGMPISEPLASLVCNIGAGTTEVAIFSLGETVASCSTRIAGDAFDDAIVDWMKQRFGLKIGRQTAEHLKREVGSASLQTSEKATEVNGLDAMSSVPRKVLVTTGEVRQAIMAPLAKILSGIRQVLEQCQPELVADLADTGMVLAGGSALLPGLDDFFSEQLAIPVLIAEDPEQTVVRGLSICSEHLNEWQSSLFSIHDS</sequence>
<keyword evidence="8" id="KW-1185">Reference proteome</keyword>
<dbReference type="GO" id="GO:0005524">
    <property type="term" value="F:ATP binding"/>
    <property type="evidence" value="ECO:0007669"/>
    <property type="project" value="UniProtKB-KW"/>
</dbReference>
<dbReference type="Proteomes" id="UP000094828">
    <property type="component" value="Unassembled WGS sequence"/>
</dbReference>
<dbReference type="InterPro" id="IPR056546">
    <property type="entry name" value="MreB_MamK-like"/>
</dbReference>
<dbReference type="GO" id="GO:0000902">
    <property type="term" value="P:cell morphogenesis"/>
    <property type="evidence" value="ECO:0007669"/>
    <property type="project" value="InterPro"/>
</dbReference>
<comment type="similarity">
    <text evidence="5 6">Belongs to the FtsA/MreB family.</text>
</comment>
<name>A0A1C3E4T6_9PLAN</name>
<comment type="function">
    <text evidence="6">Forms membrane-associated dynamic filaments that are essential for cell shape determination. Acts by regulating cell wall synthesis and cell elongation, and thus cell shape. A feedback loop between cell geometry and MreB localization may maintain elongated cell shape by targeting cell wall growth to regions of negative cell wall curvature.</text>
</comment>
<dbReference type="CDD" id="cd10225">
    <property type="entry name" value="ASKHA_NBD_MreB-like"/>
    <property type="match status" value="1"/>
</dbReference>
<evidence type="ECO:0000256" key="5">
    <source>
        <dbReference type="ARBA" id="ARBA00023458"/>
    </source>
</evidence>
<dbReference type="HAMAP" id="MF_02207">
    <property type="entry name" value="MreB"/>
    <property type="match status" value="1"/>
</dbReference>
<feature type="binding site" evidence="6">
    <location>
        <begin position="295"/>
        <end position="298"/>
    </location>
    <ligand>
        <name>ATP</name>
        <dbReference type="ChEBI" id="CHEBI:30616"/>
    </ligand>
</feature>
<dbReference type="AlphaFoldDB" id="A0A1C3E4T6"/>
<dbReference type="OrthoDB" id="9768127at2"/>
<comment type="caution">
    <text evidence="6">Lacks conserved residue(s) required for the propagation of feature annotation.</text>
</comment>
<comment type="subunit">
    <text evidence="6">Forms polymers.</text>
</comment>
<dbReference type="NCBIfam" id="NF010539">
    <property type="entry name" value="PRK13927.1"/>
    <property type="match status" value="1"/>
</dbReference>
<accession>A0A1C3E4T6</accession>
<dbReference type="InterPro" id="IPR004753">
    <property type="entry name" value="MreB"/>
</dbReference>
<comment type="caution">
    <text evidence="7">The sequence shown here is derived from an EMBL/GenBank/DDBJ whole genome shotgun (WGS) entry which is preliminary data.</text>
</comment>
<keyword evidence="4 6" id="KW-0133">Cell shape</keyword>
<keyword evidence="2 6" id="KW-0547">Nucleotide-binding</keyword>
<gene>
    <name evidence="6" type="primary">mreB</name>
    <name evidence="7" type="ORF">A6X21_01040</name>
</gene>
<evidence type="ECO:0000313" key="7">
    <source>
        <dbReference type="EMBL" id="ODA28223.1"/>
    </source>
</evidence>
<dbReference type="InterPro" id="IPR043129">
    <property type="entry name" value="ATPase_NBD"/>
</dbReference>
<dbReference type="PRINTS" id="PR01652">
    <property type="entry name" value="SHAPEPROTEIN"/>
</dbReference>
<dbReference type="EMBL" id="LYDR01000154">
    <property type="protein sequence ID" value="ODA28223.1"/>
    <property type="molecule type" value="Genomic_DNA"/>
</dbReference>
<dbReference type="RefSeq" id="WP_068852465.1">
    <property type="nucleotide sequence ID" value="NZ_LYDR01000154.1"/>
</dbReference>